<proteinExistence type="predicted"/>
<keyword evidence="2" id="KW-1185">Reference proteome</keyword>
<accession>A0A2A9DQR5</accession>
<dbReference type="OrthoDB" id="3210767at2"/>
<sequence length="242" mass="26225">MLIVLPPSETKSTGGDHPPLNLAELSFPELNPIREDIAQDLVALTGPDALTALGISKKLAGEVELNNQLWEQPTAPAITRYTGVLYDALRPQDLTSQQSSSIAIGSALFGVVGAHDMIPHYRLSGGTKLPRRNDAAPAPTMKKRWGSAITEVLADYPGLIVDLRSGTYQNLGKLKGATTLRVETPDGKVVSHFNKHYKGVLTREVCLSGESPEKAEDFYDLTRELGFETQLSGTTITMTVER</sequence>
<dbReference type="AlphaFoldDB" id="A0A2A9DQR5"/>
<dbReference type="GO" id="GO:0033194">
    <property type="term" value="P:response to hydroperoxide"/>
    <property type="evidence" value="ECO:0007669"/>
    <property type="project" value="TreeGrafter"/>
</dbReference>
<dbReference type="Pfam" id="PF03883">
    <property type="entry name" value="H2O2_YaaD"/>
    <property type="match status" value="1"/>
</dbReference>
<dbReference type="InterPro" id="IPR005583">
    <property type="entry name" value="YaaA"/>
</dbReference>
<organism evidence="1 2">
    <name type="scientific">Corynebacterium renale</name>
    <dbReference type="NCBI Taxonomy" id="1724"/>
    <lineage>
        <taxon>Bacteria</taxon>
        <taxon>Bacillati</taxon>
        <taxon>Actinomycetota</taxon>
        <taxon>Actinomycetes</taxon>
        <taxon>Mycobacteriales</taxon>
        <taxon>Corynebacteriaceae</taxon>
        <taxon>Corynebacterium</taxon>
    </lineage>
</organism>
<comment type="caution">
    <text evidence="1">The sequence shown here is derived from an EMBL/GenBank/DDBJ whole genome shotgun (WGS) entry which is preliminary data.</text>
</comment>
<dbReference type="Proteomes" id="UP000221653">
    <property type="component" value="Unassembled WGS sequence"/>
</dbReference>
<dbReference type="PANTHER" id="PTHR30283:SF4">
    <property type="entry name" value="PEROXIDE STRESS RESISTANCE PROTEIN YAAA"/>
    <property type="match status" value="1"/>
</dbReference>
<dbReference type="PANTHER" id="PTHR30283">
    <property type="entry name" value="PEROXIDE STRESS RESPONSE PROTEIN YAAA"/>
    <property type="match status" value="1"/>
</dbReference>
<evidence type="ECO:0000313" key="2">
    <source>
        <dbReference type="Proteomes" id="UP000221653"/>
    </source>
</evidence>
<dbReference type="EMBL" id="PDJF01000001">
    <property type="protein sequence ID" value="PFG28515.1"/>
    <property type="molecule type" value="Genomic_DNA"/>
</dbReference>
<reference evidence="1 2" key="1">
    <citation type="submission" date="2017-10" db="EMBL/GenBank/DDBJ databases">
        <title>Sequencing the genomes of 1000 actinobacteria strains.</title>
        <authorList>
            <person name="Klenk H.-P."/>
        </authorList>
    </citation>
    <scope>NUCLEOTIDE SEQUENCE [LARGE SCALE GENOMIC DNA]</scope>
    <source>
        <strain evidence="1 2">DSM 20688</strain>
    </source>
</reference>
<name>A0A2A9DQR5_9CORY</name>
<dbReference type="GO" id="GO:0005829">
    <property type="term" value="C:cytosol"/>
    <property type="evidence" value="ECO:0007669"/>
    <property type="project" value="TreeGrafter"/>
</dbReference>
<evidence type="ECO:0000313" key="1">
    <source>
        <dbReference type="EMBL" id="PFG28515.1"/>
    </source>
</evidence>
<protein>
    <submittedName>
        <fullName evidence="1">Uncharacterized protein</fullName>
    </submittedName>
</protein>
<gene>
    <name evidence="1" type="ORF">ATK06_1626</name>
</gene>
<dbReference type="RefSeq" id="WP_098389151.1">
    <property type="nucleotide sequence ID" value="NZ_LS483464.1"/>
</dbReference>
<dbReference type="STRING" id="1724.GCA_001044175_01062"/>